<gene>
    <name evidence="2" type="ORF">DFP72DRAFT_436130</name>
</gene>
<feature type="transmembrane region" description="Helical" evidence="1">
    <location>
        <begin position="49"/>
        <end position="68"/>
    </location>
</feature>
<sequence>MWGLTCQPTEVWARDALALGVFVESAGVCAVCLDVGVAFLCVTRTVGCLTFFPFFFCGFFAVCFRLRLHGLHYPNQTNLPSLLPVTFFSYVALAIISNPFRCFPHHLYLCMYPIDVLFGVHNLLR</sequence>
<dbReference type="AlphaFoldDB" id="A0A8H6HTU5"/>
<keyword evidence="1" id="KW-0472">Membrane</keyword>
<evidence type="ECO:0000313" key="3">
    <source>
        <dbReference type="Proteomes" id="UP000521943"/>
    </source>
</evidence>
<feature type="transmembrane region" description="Helical" evidence="1">
    <location>
        <begin position="17"/>
        <end position="42"/>
    </location>
</feature>
<dbReference type="EMBL" id="JACGCI010000041">
    <property type="protein sequence ID" value="KAF6753090.1"/>
    <property type="molecule type" value="Genomic_DNA"/>
</dbReference>
<keyword evidence="1" id="KW-0812">Transmembrane</keyword>
<comment type="caution">
    <text evidence="2">The sequence shown here is derived from an EMBL/GenBank/DDBJ whole genome shotgun (WGS) entry which is preliminary data.</text>
</comment>
<evidence type="ECO:0000256" key="1">
    <source>
        <dbReference type="SAM" id="Phobius"/>
    </source>
</evidence>
<keyword evidence="1" id="KW-1133">Transmembrane helix</keyword>
<keyword evidence="3" id="KW-1185">Reference proteome</keyword>
<evidence type="ECO:0000313" key="2">
    <source>
        <dbReference type="EMBL" id="KAF6753090.1"/>
    </source>
</evidence>
<accession>A0A8H6HTU5</accession>
<organism evidence="2 3">
    <name type="scientific">Ephemerocybe angulata</name>
    <dbReference type="NCBI Taxonomy" id="980116"/>
    <lineage>
        <taxon>Eukaryota</taxon>
        <taxon>Fungi</taxon>
        <taxon>Dikarya</taxon>
        <taxon>Basidiomycota</taxon>
        <taxon>Agaricomycotina</taxon>
        <taxon>Agaricomycetes</taxon>
        <taxon>Agaricomycetidae</taxon>
        <taxon>Agaricales</taxon>
        <taxon>Agaricineae</taxon>
        <taxon>Psathyrellaceae</taxon>
        <taxon>Ephemerocybe</taxon>
    </lineage>
</organism>
<dbReference type="Proteomes" id="UP000521943">
    <property type="component" value="Unassembled WGS sequence"/>
</dbReference>
<proteinExistence type="predicted"/>
<protein>
    <submittedName>
        <fullName evidence="2">Uncharacterized protein</fullName>
    </submittedName>
</protein>
<reference evidence="2 3" key="1">
    <citation type="submission" date="2020-07" db="EMBL/GenBank/DDBJ databases">
        <title>Comparative genomics of pyrophilous fungi reveals a link between fire events and developmental genes.</title>
        <authorList>
            <consortium name="DOE Joint Genome Institute"/>
            <person name="Steindorff A.S."/>
            <person name="Carver A."/>
            <person name="Calhoun S."/>
            <person name="Stillman K."/>
            <person name="Liu H."/>
            <person name="Lipzen A."/>
            <person name="Pangilinan J."/>
            <person name="Labutti K."/>
            <person name="Bruns T.D."/>
            <person name="Grigoriev I.V."/>
        </authorList>
    </citation>
    <scope>NUCLEOTIDE SEQUENCE [LARGE SCALE GENOMIC DNA]</scope>
    <source>
        <strain evidence="2 3">CBS 144469</strain>
    </source>
</reference>
<name>A0A8H6HTU5_9AGAR</name>
<feature type="transmembrane region" description="Helical" evidence="1">
    <location>
        <begin position="80"/>
        <end position="100"/>
    </location>
</feature>